<dbReference type="AlphaFoldDB" id="B4J5J8"/>
<dbReference type="GO" id="GO:0045088">
    <property type="term" value="P:regulation of innate immune response"/>
    <property type="evidence" value="ECO:0007669"/>
    <property type="project" value="UniProtKB-ARBA"/>
</dbReference>
<dbReference type="eggNOG" id="ENOG502RVCU">
    <property type="taxonomic scope" value="Eukaryota"/>
</dbReference>
<dbReference type="InterPro" id="IPR031756">
    <property type="entry name" value="BGBP_N"/>
</dbReference>
<evidence type="ECO:0000313" key="11">
    <source>
        <dbReference type="Proteomes" id="UP000001070"/>
    </source>
</evidence>
<organism evidence="11">
    <name type="scientific">Drosophila grimshawi</name>
    <name type="common">Hawaiian fruit fly</name>
    <name type="synonym">Idiomyia grimshawi</name>
    <dbReference type="NCBI Taxonomy" id="7222"/>
    <lineage>
        <taxon>Eukaryota</taxon>
        <taxon>Metazoa</taxon>
        <taxon>Ecdysozoa</taxon>
        <taxon>Arthropoda</taxon>
        <taxon>Hexapoda</taxon>
        <taxon>Insecta</taxon>
        <taxon>Pterygota</taxon>
        <taxon>Neoptera</taxon>
        <taxon>Endopterygota</taxon>
        <taxon>Diptera</taxon>
        <taxon>Brachycera</taxon>
        <taxon>Muscomorpha</taxon>
        <taxon>Ephydroidea</taxon>
        <taxon>Drosophilidae</taxon>
        <taxon>Drosophila</taxon>
        <taxon>Hawaiian Drosophila</taxon>
    </lineage>
</organism>
<comment type="similarity">
    <text evidence="2">Belongs to the insect beta-1,3-glucan binding protein family.</text>
</comment>
<dbReference type="HOGENOM" id="CLU_108186_1_0_1"/>
<reference evidence="10 11" key="1">
    <citation type="journal article" date="2007" name="Nature">
        <title>Evolution of genes and genomes on the Drosophila phylogeny.</title>
        <authorList>
            <consortium name="Drosophila 12 Genomes Consortium"/>
            <person name="Clark A.G."/>
            <person name="Eisen M.B."/>
            <person name="Smith D.R."/>
            <person name="Bergman C.M."/>
            <person name="Oliver B."/>
            <person name="Markow T.A."/>
            <person name="Kaufman T.C."/>
            <person name="Kellis M."/>
            <person name="Gelbart W."/>
            <person name="Iyer V.N."/>
            <person name="Pollard D.A."/>
            <person name="Sackton T.B."/>
            <person name="Larracuente A.M."/>
            <person name="Singh N.D."/>
            <person name="Abad J.P."/>
            <person name="Abt D.N."/>
            <person name="Adryan B."/>
            <person name="Aguade M."/>
            <person name="Akashi H."/>
            <person name="Anderson W.W."/>
            <person name="Aquadro C.F."/>
            <person name="Ardell D.H."/>
            <person name="Arguello R."/>
            <person name="Artieri C.G."/>
            <person name="Barbash D.A."/>
            <person name="Barker D."/>
            <person name="Barsanti P."/>
            <person name="Batterham P."/>
            <person name="Batzoglou S."/>
            <person name="Begun D."/>
            <person name="Bhutkar A."/>
            <person name="Blanco E."/>
            <person name="Bosak S.A."/>
            <person name="Bradley R.K."/>
            <person name="Brand A.D."/>
            <person name="Brent M.R."/>
            <person name="Brooks A.N."/>
            <person name="Brown R.H."/>
            <person name="Butlin R.K."/>
            <person name="Caggese C."/>
            <person name="Calvi B.R."/>
            <person name="Bernardo de Carvalho A."/>
            <person name="Caspi A."/>
            <person name="Castrezana S."/>
            <person name="Celniker S.E."/>
            <person name="Chang J.L."/>
            <person name="Chapple C."/>
            <person name="Chatterji S."/>
            <person name="Chinwalla A."/>
            <person name="Civetta A."/>
            <person name="Clifton S.W."/>
            <person name="Comeron J.M."/>
            <person name="Costello J.C."/>
            <person name="Coyne J.A."/>
            <person name="Daub J."/>
            <person name="David R.G."/>
            <person name="Delcher A.L."/>
            <person name="Delehaunty K."/>
            <person name="Do C.B."/>
            <person name="Ebling H."/>
            <person name="Edwards K."/>
            <person name="Eickbush T."/>
            <person name="Evans J.D."/>
            <person name="Filipski A."/>
            <person name="Findeiss S."/>
            <person name="Freyhult E."/>
            <person name="Fulton L."/>
            <person name="Fulton R."/>
            <person name="Garcia A.C."/>
            <person name="Gardiner A."/>
            <person name="Garfield D.A."/>
            <person name="Garvin B.E."/>
            <person name="Gibson G."/>
            <person name="Gilbert D."/>
            <person name="Gnerre S."/>
            <person name="Godfrey J."/>
            <person name="Good R."/>
            <person name="Gotea V."/>
            <person name="Gravely B."/>
            <person name="Greenberg A.J."/>
            <person name="Griffiths-Jones S."/>
            <person name="Gross S."/>
            <person name="Guigo R."/>
            <person name="Gustafson E.A."/>
            <person name="Haerty W."/>
            <person name="Hahn M.W."/>
            <person name="Halligan D.L."/>
            <person name="Halpern A.L."/>
            <person name="Halter G.M."/>
            <person name="Han M.V."/>
            <person name="Heger A."/>
            <person name="Hillier L."/>
            <person name="Hinrichs A.S."/>
            <person name="Holmes I."/>
            <person name="Hoskins R.A."/>
            <person name="Hubisz M.J."/>
            <person name="Hultmark D."/>
            <person name="Huntley M.A."/>
            <person name="Jaffe D.B."/>
            <person name="Jagadeeshan S."/>
            <person name="Jeck W.R."/>
            <person name="Johnson J."/>
            <person name="Jones C.D."/>
            <person name="Jordan W.C."/>
            <person name="Karpen G.H."/>
            <person name="Kataoka E."/>
            <person name="Keightley P.D."/>
            <person name="Kheradpour P."/>
            <person name="Kirkness E.F."/>
            <person name="Koerich L.B."/>
            <person name="Kristiansen K."/>
            <person name="Kudrna D."/>
            <person name="Kulathinal R.J."/>
            <person name="Kumar S."/>
            <person name="Kwok R."/>
            <person name="Lander E."/>
            <person name="Langley C.H."/>
            <person name="Lapoint R."/>
            <person name="Lazzaro B.P."/>
            <person name="Lee S.J."/>
            <person name="Levesque L."/>
            <person name="Li R."/>
            <person name="Lin C.F."/>
            <person name="Lin M.F."/>
            <person name="Lindblad-Toh K."/>
            <person name="Llopart A."/>
            <person name="Long M."/>
            <person name="Low L."/>
            <person name="Lozovsky E."/>
            <person name="Lu J."/>
            <person name="Luo M."/>
            <person name="Machado C.A."/>
            <person name="Makalowski W."/>
            <person name="Marzo M."/>
            <person name="Matsuda M."/>
            <person name="Matzkin L."/>
            <person name="McAllister B."/>
            <person name="McBride C.S."/>
            <person name="McKernan B."/>
            <person name="McKernan K."/>
            <person name="Mendez-Lago M."/>
            <person name="Minx P."/>
            <person name="Mollenhauer M.U."/>
            <person name="Montooth K."/>
            <person name="Mount S.M."/>
            <person name="Mu X."/>
            <person name="Myers E."/>
            <person name="Negre B."/>
            <person name="Newfeld S."/>
            <person name="Nielsen R."/>
            <person name="Noor M.A."/>
            <person name="O'Grady P."/>
            <person name="Pachter L."/>
            <person name="Papaceit M."/>
            <person name="Parisi M.J."/>
            <person name="Parisi M."/>
            <person name="Parts L."/>
            <person name="Pedersen J.S."/>
            <person name="Pesole G."/>
            <person name="Phillippy A.M."/>
            <person name="Ponting C.P."/>
            <person name="Pop M."/>
            <person name="Porcelli D."/>
            <person name="Powell J.R."/>
            <person name="Prohaska S."/>
            <person name="Pruitt K."/>
            <person name="Puig M."/>
            <person name="Quesneville H."/>
            <person name="Ram K.R."/>
            <person name="Rand D."/>
            <person name="Rasmussen M.D."/>
            <person name="Reed L.K."/>
            <person name="Reenan R."/>
            <person name="Reily A."/>
            <person name="Remington K.A."/>
            <person name="Rieger T.T."/>
            <person name="Ritchie M.G."/>
            <person name="Robin C."/>
            <person name="Rogers Y.H."/>
            <person name="Rohde C."/>
            <person name="Rozas J."/>
            <person name="Rubenfield M.J."/>
            <person name="Ruiz A."/>
            <person name="Russo S."/>
            <person name="Salzberg S.L."/>
            <person name="Sanchez-Gracia A."/>
            <person name="Saranga D.J."/>
            <person name="Sato H."/>
            <person name="Schaeffer S.W."/>
            <person name="Schatz M.C."/>
            <person name="Schlenke T."/>
            <person name="Schwartz R."/>
            <person name="Segarra C."/>
            <person name="Singh R.S."/>
            <person name="Sirot L."/>
            <person name="Sirota M."/>
            <person name="Sisneros N.B."/>
            <person name="Smith C.D."/>
            <person name="Smith T.F."/>
            <person name="Spieth J."/>
            <person name="Stage D.E."/>
            <person name="Stark A."/>
            <person name="Stephan W."/>
            <person name="Strausberg R.L."/>
            <person name="Strempel S."/>
            <person name="Sturgill D."/>
            <person name="Sutton G."/>
            <person name="Sutton G.G."/>
            <person name="Tao W."/>
            <person name="Teichmann S."/>
            <person name="Tobari Y.N."/>
            <person name="Tomimura Y."/>
            <person name="Tsolas J.M."/>
            <person name="Valente V.L."/>
            <person name="Venter E."/>
            <person name="Venter J.C."/>
            <person name="Vicario S."/>
            <person name="Vieira F.G."/>
            <person name="Vilella A.J."/>
            <person name="Villasante A."/>
            <person name="Walenz B."/>
            <person name="Wang J."/>
            <person name="Wasserman M."/>
            <person name="Watts T."/>
            <person name="Wilson D."/>
            <person name="Wilson R.K."/>
            <person name="Wing R.A."/>
            <person name="Wolfner M.F."/>
            <person name="Wong A."/>
            <person name="Wong G.K."/>
            <person name="Wu C.I."/>
            <person name="Wu G."/>
            <person name="Yamamoto D."/>
            <person name="Yang H.P."/>
            <person name="Yang S.P."/>
            <person name="Yorke J.A."/>
            <person name="Yoshida K."/>
            <person name="Zdobnov E."/>
            <person name="Zhang P."/>
            <person name="Zhang Y."/>
            <person name="Zimin A.V."/>
            <person name="Baldwin J."/>
            <person name="Abdouelleil A."/>
            <person name="Abdulkadir J."/>
            <person name="Abebe A."/>
            <person name="Abera B."/>
            <person name="Abreu J."/>
            <person name="Acer S.C."/>
            <person name="Aftuck L."/>
            <person name="Alexander A."/>
            <person name="An P."/>
            <person name="Anderson E."/>
            <person name="Anderson S."/>
            <person name="Arachi H."/>
            <person name="Azer M."/>
            <person name="Bachantsang P."/>
            <person name="Barry A."/>
            <person name="Bayul T."/>
            <person name="Berlin A."/>
            <person name="Bessette D."/>
            <person name="Bloom T."/>
            <person name="Blye J."/>
            <person name="Boguslavskiy L."/>
            <person name="Bonnet C."/>
            <person name="Boukhgalter B."/>
            <person name="Bourzgui I."/>
            <person name="Brown A."/>
            <person name="Cahill P."/>
            <person name="Channer S."/>
            <person name="Cheshatsang Y."/>
            <person name="Chuda L."/>
            <person name="Citroen M."/>
            <person name="Collymore A."/>
            <person name="Cooke P."/>
            <person name="Costello M."/>
            <person name="D'Aco K."/>
            <person name="Daza R."/>
            <person name="De Haan G."/>
            <person name="DeGray S."/>
            <person name="DeMaso C."/>
            <person name="Dhargay N."/>
            <person name="Dooley K."/>
            <person name="Dooley E."/>
            <person name="Doricent M."/>
            <person name="Dorje P."/>
            <person name="Dorjee K."/>
            <person name="Dupes A."/>
            <person name="Elong R."/>
            <person name="Falk J."/>
            <person name="Farina A."/>
            <person name="Faro S."/>
            <person name="Ferguson D."/>
            <person name="Fisher S."/>
            <person name="Foley C.D."/>
            <person name="Franke A."/>
            <person name="Friedrich D."/>
            <person name="Gadbois L."/>
            <person name="Gearin G."/>
            <person name="Gearin C.R."/>
            <person name="Giannoukos G."/>
            <person name="Goode T."/>
            <person name="Graham J."/>
            <person name="Grandbois E."/>
            <person name="Grewal S."/>
            <person name="Gyaltsen K."/>
            <person name="Hafez N."/>
            <person name="Hagos B."/>
            <person name="Hall J."/>
            <person name="Henson C."/>
            <person name="Hollinger A."/>
            <person name="Honan T."/>
            <person name="Huard M.D."/>
            <person name="Hughes L."/>
            <person name="Hurhula B."/>
            <person name="Husby M.E."/>
            <person name="Kamat A."/>
            <person name="Kanga B."/>
            <person name="Kashin S."/>
            <person name="Khazanovich D."/>
            <person name="Kisner P."/>
            <person name="Lance K."/>
            <person name="Lara M."/>
            <person name="Lee W."/>
            <person name="Lennon N."/>
            <person name="Letendre F."/>
            <person name="LeVine R."/>
            <person name="Lipovsky A."/>
            <person name="Liu X."/>
            <person name="Liu J."/>
            <person name="Liu S."/>
            <person name="Lokyitsang T."/>
            <person name="Lokyitsang Y."/>
            <person name="Lubonja R."/>
            <person name="Lui A."/>
            <person name="MacDonald P."/>
            <person name="Magnisalis V."/>
            <person name="Maru K."/>
            <person name="Matthews C."/>
            <person name="McCusker W."/>
            <person name="McDonough S."/>
            <person name="Mehta T."/>
            <person name="Meldrim J."/>
            <person name="Meneus L."/>
            <person name="Mihai O."/>
            <person name="Mihalev A."/>
            <person name="Mihova T."/>
            <person name="Mittelman R."/>
            <person name="Mlenga V."/>
            <person name="Montmayeur A."/>
            <person name="Mulrain L."/>
            <person name="Navidi A."/>
            <person name="Naylor J."/>
            <person name="Negash T."/>
            <person name="Nguyen T."/>
            <person name="Nguyen N."/>
            <person name="Nicol R."/>
            <person name="Norbu C."/>
            <person name="Norbu N."/>
            <person name="Novod N."/>
            <person name="O'Neill B."/>
            <person name="Osman S."/>
            <person name="Markiewicz E."/>
            <person name="Oyono O.L."/>
            <person name="Patti C."/>
            <person name="Phunkhang P."/>
            <person name="Pierre F."/>
            <person name="Priest M."/>
            <person name="Raghuraman S."/>
            <person name="Rege F."/>
            <person name="Reyes R."/>
            <person name="Rise C."/>
            <person name="Rogov P."/>
            <person name="Ross K."/>
            <person name="Ryan E."/>
            <person name="Settipalli S."/>
            <person name="Shea T."/>
            <person name="Sherpa N."/>
            <person name="Shi L."/>
            <person name="Shih D."/>
            <person name="Sparrow T."/>
            <person name="Spaulding J."/>
            <person name="Stalker J."/>
            <person name="Stange-Thomann N."/>
            <person name="Stavropoulos S."/>
            <person name="Stone C."/>
            <person name="Strader C."/>
            <person name="Tesfaye S."/>
            <person name="Thomson T."/>
            <person name="Thoulutsang Y."/>
            <person name="Thoulutsang D."/>
            <person name="Topham K."/>
            <person name="Topping I."/>
            <person name="Tsamla T."/>
            <person name="Vassiliev H."/>
            <person name="Vo A."/>
            <person name="Wangchuk T."/>
            <person name="Wangdi T."/>
            <person name="Weiand M."/>
            <person name="Wilkinson J."/>
            <person name="Wilson A."/>
            <person name="Yadav S."/>
            <person name="Young G."/>
            <person name="Yu Q."/>
            <person name="Zembek L."/>
            <person name="Zhong D."/>
            <person name="Zimmer A."/>
            <person name="Zwirko Z."/>
            <person name="Jaffe D.B."/>
            <person name="Alvarez P."/>
            <person name="Brockman W."/>
            <person name="Butler J."/>
            <person name="Chin C."/>
            <person name="Gnerre S."/>
            <person name="Grabherr M."/>
            <person name="Kleber M."/>
            <person name="Mauceli E."/>
            <person name="MacCallum I."/>
        </authorList>
    </citation>
    <scope>NUCLEOTIDE SEQUENCE [LARGE SCALE GENOMIC DNA]</scope>
    <source>
        <strain evidence="11">Tucson 15287-2541.00</strain>
    </source>
</reference>
<proteinExistence type="inferred from homology"/>
<evidence type="ECO:0000256" key="2">
    <source>
        <dbReference type="ARBA" id="ARBA00008781"/>
    </source>
</evidence>
<dbReference type="OrthoDB" id="4781at2759"/>
<feature type="signal peptide" evidence="8">
    <location>
        <begin position="1"/>
        <end position="19"/>
    </location>
</feature>
<dbReference type="GO" id="GO:0030246">
    <property type="term" value="F:carbohydrate binding"/>
    <property type="evidence" value="ECO:0007669"/>
    <property type="project" value="InterPro"/>
</dbReference>
<dbReference type="GO" id="GO:0005576">
    <property type="term" value="C:extracellular region"/>
    <property type="evidence" value="ECO:0007669"/>
    <property type="project" value="UniProtKB-SubCell"/>
</dbReference>
<dbReference type="InParanoid" id="B4J5J8"/>
<dbReference type="PhylomeDB" id="B4J5J8"/>
<keyword evidence="7" id="KW-0325">Glycoprotein</keyword>
<dbReference type="Pfam" id="PF15886">
    <property type="entry name" value="CBM39"/>
    <property type="match status" value="1"/>
</dbReference>
<dbReference type="KEGG" id="dgr:6561018"/>
<evidence type="ECO:0000256" key="3">
    <source>
        <dbReference type="ARBA" id="ARBA00022525"/>
    </source>
</evidence>
<evidence type="ECO:0000313" key="10">
    <source>
        <dbReference type="EMBL" id="EDW00761.1"/>
    </source>
</evidence>
<dbReference type="Proteomes" id="UP000001070">
    <property type="component" value="Unassembled WGS sequence"/>
</dbReference>
<dbReference type="EMBL" id="CH916367">
    <property type="protein sequence ID" value="EDW00761.1"/>
    <property type="molecule type" value="Genomic_DNA"/>
</dbReference>
<dbReference type="STRING" id="7222.B4J5J8"/>
<accession>B4J5J8</accession>
<keyword evidence="6" id="KW-0391">Immunity</keyword>
<evidence type="ECO:0000256" key="6">
    <source>
        <dbReference type="ARBA" id="ARBA00022859"/>
    </source>
</evidence>
<dbReference type="GO" id="GO:0045087">
    <property type="term" value="P:innate immune response"/>
    <property type="evidence" value="ECO:0007669"/>
    <property type="project" value="UniProtKB-KW"/>
</dbReference>
<feature type="chain" id="PRO_5002808154" evidence="8">
    <location>
        <begin position="20"/>
        <end position="122"/>
    </location>
</feature>
<dbReference type="PROSITE" id="PS51969">
    <property type="entry name" value="CBM39"/>
    <property type="match status" value="1"/>
</dbReference>
<evidence type="ECO:0000256" key="7">
    <source>
        <dbReference type="ARBA" id="ARBA00023180"/>
    </source>
</evidence>
<evidence type="ECO:0000259" key="9">
    <source>
        <dbReference type="PROSITE" id="PS51969"/>
    </source>
</evidence>
<feature type="domain" description="CBM39" evidence="9">
    <location>
        <begin position="20"/>
        <end position="120"/>
    </location>
</feature>
<protein>
    <submittedName>
        <fullName evidence="10">GH21065</fullName>
    </submittedName>
</protein>
<dbReference type="Gene3D" id="2.60.40.2140">
    <property type="entry name" value="Beta-1,3-glucan-recognition protein, N-terminal domain"/>
    <property type="match status" value="1"/>
</dbReference>
<evidence type="ECO:0000256" key="4">
    <source>
        <dbReference type="ARBA" id="ARBA00022588"/>
    </source>
</evidence>
<evidence type="ECO:0000256" key="1">
    <source>
        <dbReference type="ARBA" id="ARBA00004613"/>
    </source>
</evidence>
<dbReference type="InterPro" id="IPR043030">
    <property type="entry name" value="BGBP_N_sf"/>
</dbReference>
<name>B4J5J8_DROGR</name>
<evidence type="ECO:0000256" key="8">
    <source>
        <dbReference type="SAM" id="SignalP"/>
    </source>
</evidence>
<keyword evidence="4" id="KW-0399">Innate immunity</keyword>
<dbReference type="FunFam" id="2.60.40.2140:FF:000001">
    <property type="entry name" value="Beta-1,3-glucan-binding protein"/>
    <property type="match status" value="1"/>
</dbReference>
<comment type="subcellular location">
    <subcellularLocation>
        <location evidence="1">Secreted</location>
    </subcellularLocation>
</comment>
<keyword evidence="3" id="KW-0964">Secreted</keyword>
<keyword evidence="5 8" id="KW-0732">Signal</keyword>
<evidence type="ECO:0000256" key="5">
    <source>
        <dbReference type="ARBA" id="ARBA00022729"/>
    </source>
</evidence>
<dbReference type="OMA" id="RQDDGAF"/>
<sequence length="122" mass="13831">MRSYLCCASLLTAVMLCLAYEVPEARVSVFHPKGFEISIPHEEGITLFAFHGKVNEEFDGLEAGTLARDIPTAKNGRWTFMDRSTVLKMGDTLYYWTYVIHNGLGYRFDDGVHVVTEFTNKT</sequence>
<gene>
    <name evidence="10" type="primary">Dgri\GH21065</name>
    <name evidence="10" type="ORF">Dgri_GH21065</name>
</gene>
<keyword evidence="11" id="KW-1185">Reference proteome</keyword>